<dbReference type="Pfam" id="PF00005">
    <property type="entry name" value="ABC_tran"/>
    <property type="match status" value="1"/>
</dbReference>
<dbReference type="GO" id="GO:0005524">
    <property type="term" value="F:ATP binding"/>
    <property type="evidence" value="ECO:0007669"/>
    <property type="project" value="UniProtKB-KW"/>
</dbReference>
<feature type="domain" description="ABC transporter" evidence="2">
    <location>
        <begin position="3"/>
        <end position="87"/>
    </location>
</feature>
<keyword evidence="4" id="KW-0547">Nucleotide-binding</keyword>
<evidence type="ECO:0000313" key="4">
    <source>
        <dbReference type="EMBL" id="WGI27373.1"/>
    </source>
</evidence>
<dbReference type="InterPro" id="IPR050093">
    <property type="entry name" value="ABC_SmlMolc_Importer"/>
</dbReference>
<dbReference type="EMBL" id="CP122961">
    <property type="protein sequence ID" value="WGI27373.1"/>
    <property type="molecule type" value="Genomic_DNA"/>
</dbReference>
<accession>A0ABY8LSH5</accession>
<feature type="domain" description="Transport-associated OB type 2" evidence="3">
    <location>
        <begin position="124"/>
        <end position="203"/>
    </location>
</feature>
<name>A0ABY8LSH5_9GAMM</name>
<dbReference type="Proteomes" id="UP001179830">
    <property type="component" value="Chromosome"/>
</dbReference>
<dbReference type="PANTHER" id="PTHR42781:SF4">
    <property type="entry name" value="SPERMIDINE_PUTRESCINE IMPORT ATP-BINDING PROTEIN POTA"/>
    <property type="match status" value="1"/>
</dbReference>
<reference evidence="4" key="1">
    <citation type="submission" date="2023-04" db="EMBL/GenBank/DDBJ databases">
        <title>Complete genome sequence of Halomonas alkaliantarctica MSP3 isolated from marine sediment, Jeju Island.</title>
        <authorList>
            <person name="Park S.-J."/>
        </authorList>
    </citation>
    <scope>NUCLEOTIDE SEQUENCE</scope>
    <source>
        <strain evidence="4">MSP3</strain>
    </source>
</reference>
<dbReference type="PANTHER" id="PTHR42781">
    <property type="entry name" value="SPERMIDINE/PUTRESCINE IMPORT ATP-BINDING PROTEIN POTA"/>
    <property type="match status" value="1"/>
</dbReference>
<organism evidence="4 5">
    <name type="scientific">Halomonas alkaliantarctica</name>
    <dbReference type="NCBI Taxonomy" id="232346"/>
    <lineage>
        <taxon>Bacteria</taxon>
        <taxon>Pseudomonadati</taxon>
        <taxon>Pseudomonadota</taxon>
        <taxon>Gammaproteobacteria</taxon>
        <taxon>Oceanospirillales</taxon>
        <taxon>Halomonadaceae</taxon>
        <taxon>Halomonas</taxon>
    </lineage>
</organism>
<evidence type="ECO:0000259" key="2">
    <source>
        <dbReference type="Pfam" id="PF00005"/>
    </source>
</evidence>
<dbReference type="RefSeq" id="WP_280106939.1">
    <property type="nucleotide sequence ID" value="NZ_CP122961.1"/>
</dbReference>
<dbReference type="Pfam" id="PF08402">
    <property type="entry name" value="TOBE_2"/>
    <property type="match status" value="1"/>
</dbReference>
<sequence>MAISLLGPSGSGKTTLLGALGGFIMHSSGSVWVGDQDMTYMPPHKRNIGIVFQSYALFPHMSVGENVAFPLRARRLPKSTWPKRVKQALTILLPVTRIDEHTVRLGDHTLRSAKTITTHDDLLLAIQTEKLLIDDGLHEPGINRLSCRVTEAIYQGDSLRLFLELEDGTSISMRQPSHHTALQKIPPLGERLSVVLHPEDTVIVPRAGCATPAANVA</sequence>
<dbReference type="SUPFAM" id="SSF50331">
    <property type="entry name" value="MOP-like"/>
    <property type="match status" value="1"/>
</dbReference>
<dbReference type="InterPro" id="IPR008995">
    <property type="entry name" value="Mo/tungstate-bd_C_term_dom"/>
</dbReference>
<proteinExistence type="predicted"/>
<evidence type="ECO:0000313" key="5">
    <source>
        <dbReference type="Proteomes" id="UP001179830"/>
    </source>
</evidence>
<evidence type="ECO:0000256" key="1">
    <source>
        <dbReference type="ARBA" id="ARBA00022448"/>
    </source>
</evidence>
<dbReference type="InterPro" id="IPR003439">
    <property type="entry name" value="ABC_transporter-like_ATP-bd"/>
</dbReference>
<dbReference type="InterPro" id="IPR013611">
    <property type="entry name" value="Transp-assoc_OB_typ2"/>
</dbReference>
<keyword evidence="4" id="KW-0067">ATP-binding</keyword>
<dbReference type="Gene3D" id="3.40.50.300">
    <property type="entry name" value="P-loop containing nucleotide triphosphate hydrolases"/>
    <property type="match status" value="1"/>
</dbReference>
<dbReference type="InterPro" id="IPR027417">
    <property type="entry name" value="P-loop_NTPase"/>
</dbReference>
<keyword evidence="1" id="KW-0813">Transport</keyword>
<protein>
    <submittedName>
        <fullName evidence="4">ATP-binding cassette domain-containing protein</fullName>
    </submittedName>
</protein>
<keyword evidence="5" id="KW-1185">Reference proteome</keyword>
<evidence type="ECO:0000259" key="3">
    <source>
        <dbReference type="Pfam" id="PF08402"/>
    </source>
</evidence>
<gene>
    <name evidence="4" type="ORF">QEN58_13115</name>
</gene>
<dbReference type="SUPFAM" id="SSF52540">
    <property type="entry name" value="P-loop containing nucleoside triphosphate hydrolases"/>
    <property type="match status" value="1"/>
</dbReference>